<dbReference type="PROSITE" id="PS51192">
    <property type="entry name" value="HELICASE_ATP_BIND_1"/>
    <property type="match status" value="1"/>
</dbReference>
<protein>
    <recommendedName>
        <fullName evidence="11">ATP-dependent DNA helicase</fullName>
        <ecNumber evidence="11">5.6.2.4</ecNumber>
    </recommendedName>
</protein>
<dbReference type="GO" id="GO:0016887">
    <property type="term" value="F:ATP hydrolysis activity"/>
    <property type="evidence" value="ECO:0007669"/>
    <property type="project" value="RHEA"/>
</dbReference>
<dbReference type="InterPro" id="IPR036388">
    <property type="entry name" value="WH-like_DNA-bd_sf"/>
</dbReference>
<dbReference type="SMART" id="SM00487">
    <property type="entry name" value="DEXDc"/>
    <property type="match status" value="1"/>
</dbReference>
<dbReference type="GO" id="GO:0005694">
    <property type="term" value="C:chromosome"/>
    <property type="evidence" value="ECO:0007669"/>
    <property type="project" value="TreeGrafter"/>
</dbReference>
<evidence type="ECO:0000256" key="11">
    <source>
        <dbReference type="RuleBase" id="RU364117"/>
    </source>
</evidence>
<dbReference type="AlphaFoldDB" id="A0A0C3A231"/>
<evidence type="ECO:0000256" key="5">
    <source>
        <dbReference type="ARBA" id="ARBA00022806"/>
    </source>
</evidence>
<dbReference type="OrthoDB" id="10261556at2759"/>
<evidence type="ECO:0000313" key="16">
    <source>
        <dbReference type="Proteomes" id="UP000053989"/>
    </source>
</evidence>
<feature type="region of interest" description="Disordered" evidence="12">
    <location>
        <begin position="133"/>
        <end position="189"/>
    </location>
</feature>
<dbReference type="PROSITE" id="PS51194">
    <property type="entry name" value="HELICASE_CTER"/>
    <property type="match status" value="1"/>
</dbReference>
<feature type="compositionally biased region" description="Low complexity" evidence="12">
    <location>
        <begin position="162"/>
        <end position="175"/>
    </location>
</feature>
<dbReference type="Pfam" id="PF16124">
    <property type="entry name" value="RecQ_Zn_bind"/>
    <property type="match status" value="1"/>
</dbReference>
<proteinExistence type="inferred from homology"/>
<dbReference type="GO" id="GO:0009378">
    <property type="term" value="F:four-way junction helicase activity"/>
    <property type="evidence" value="ECO:0007669"/>
    <property type="project" value="TreeGrafter"/>
</dbReference>
<dbReference type="InterPro" id="IPR027417">
    <property type="entry name" value="P-loop_NTPase"/>
</dbReference>
<dbReference type="EC" id="5.6.2.4" evidence="11"/>
<accession>A0A0C3A231</accession>
<dbReference type="Gene3D" id="3.40.50.300">
    <property type="entry name" value="P-loop containing nucleotide triphosphate hydrolases"/>
    <property type="match status" value="2"/>
</dbReference>
<dbReference type="GO" id="GO:0005737">
    <property type="term" value="C:cytoplasm"/>
    <property type="evidence" value="ECO:0007669"/>
    <property type="project" value="TreeGrafter"/>
</dbReference>
<comment type="catalytic activity">
    <reaction evidence="11">
        <text>ATP + H2O = ADP + phosphate + H(+)</text>
        <dbReference type="Rhea" id="RHEA:13065"/>
        <dbReference type="ChEBI" id="CHEBI:15377"/>
        <dbReference type="ChEBI" id="CHEBI:15378"/>
        <dbReference type="ChEBI" id="CHEBI:30616"/>
        <dbReference type="ChEBI" id="CHEBI:43474"/>
        <dbReference type="ChEBI" id="CHEBI:456216"/>
    </reaction>
</comment>
<dbReference type="GO" id="GO:0043138">
    <property type="term" value="F:3'-5' DNA helicase activity"/>
    <property type="evidence" value="ECO:0007669"/>
    <property type="project" value="UniProtKB-EC"/>
</dbReference>
<dbReference type="SMART" id="SM00490">
    <property type="entry name" value="HELICc"/>
    <property type="match status" value="1"/>
</dbReference>
<name>A0A0C3A231_9AGAM</name>
<dbReference type="SUPFAM" id="SSF52540">
    <property type="entry name" value="P-loop containing nucleoside triphosphate hydrolases"/>
    <property type="match status" value="1"/>
</dbReference>
<feature type="domain" description="Helicase C-terminal" evidence="14">
    <location>
        <begin position="492"/>
        <end position="646"/>
    </location>
</feature>
<gene>
    <name evidence="15" type="ORF">SCLCIDRAFT_1061956</name>
</gene>
<dbReference type="HOGENOM" id="CLU_336203_0_0_1"/>
<evidence type="ECO:0000256" key="12">
    <source>
        <dbReference type="SAM" id="MobiDB-lite"/>
    </source>
</evidence>
<dbReference type="PANTHER" id="PTHR13710:SF153">
    <property type="entry name" value="RECQ-LIKE DNA HELICASE BLM"/>
    <property type="match status" value="1"/>
</dbReference>
<dbReference type="NCBIfam" id="TIGR00614">
    <property type="entry name" value="recQ_fam"/>
    <property type="match status" value="1"/>
</dbReference>
<dbReference type="CDD" id="cd17920">
    <property type="entry name" value="DEXHc_RecQ"/>
    <property type="match status" value="1"/>
</dbReference>
<dbReference type="GO" id="GO:0005634">
    <property type="term" value="C:nucleus"/>
    <property type="evidence" value="ECO:0007669"/>
    <property type="project" value="UniProtKB-SubCell"/>
</dbReference>
<comment type="similarity">
    <text evidence="2 11">Belongs to the helicase family. RecQ subfamily.</text>
</comment>
<keyword evidence="3 11" id="KW-0547">Nucleotide-binding</keyword>
<feature type="domain" description="Helicase ATP-binding" evidence="13">
    <location>
        <begin position="290"/>
        <end position="467"/>
    </location>
</feature>
<dbReference type="CDD" id="cd18794">
    <property type="entry name" value="SF2_C_RecQ"/>
    <property type="match status" value="1"/>
</dbReference>
<feature type="compositionally biased region" description="Polar residues" evidence="12">
    <location>
        <begin position="176"/>
        <end position="189"/>
    </location>
</feature>
<reference evidence="16" key="2">
    <citation type="submission" date="2015-01" db="EMBL/GenBank/DDBJ databases">
        <title>Evolutionary Origins and Diversification of the Mycorrhizal Mutualists.</title>
        <authorList>
            <consortium name="DOE Joint Genome Institute"/>
            <consortium name="Mycorrhizal Genomics Consortium"/>
            <person name="Kohler A."/>
            <person name="Kuo A."/>
            <person name="Nagy L.G."/>
            <person name="Floudas D."/>
            <person name="Copeland A."/>
            <person name="Barry K.W."/>
            <person name="Cichocki N."/>
            <person name="Veneault-Fourrey C."/>
            <person name="LaButti K."/>
            <person name="Lindquist E.A."/>
            <person name="Lipzen A."/>
            <person name="Lundell T."/>
            <person name="Morin E."/>
            <person name="Murat C."/>
            <person name="Riley R."/>
            <person name="Ohm R."/>
            <person name="Sun H."/>
            <person name="Tunlid A."/>
            <person name="Henrissat B."/>
            <person name="Grigoriev I.V."/>
            <person name="Hibbett D.S."/>
            <person name="Martin F."/>
        </authorList>
    </citation>
    <scope>NUCLEOTIDE SEQUENCE [LARGE SCALE GENOMIC DNA]</scope>
    <source>
        <strain evidence="16">Foug A</strain>
    </source>
</reference>
<evidence type="ECO:0000313" key="15">
    <source>
        <dbReference type="EMBL" id="KIM58722.1"/>
    </source>
</evidence>
<dbReference type="EMBL" id="KN822082">
    <property type="protein sequence ID" value="KIM58722.1"/>
    <property type="molecule type" value="Genomic_DNA"/>
</dbReference>
<dbReference type="InterPro" id="IPR014001">
    <property type="entry name" value="Helicase_ATP-bd"/>
</dbReference>
<evidence type="ECO:0000256" key="9">
    <source>
        <dbReference type="ARBA" id="ARBA00023242"/>
    </source>
</evidence>
<dbReference type="InterPro" id="IPR004589">
    <property type="entry name" value="DNA_helicase_ATP-dep_RecQ"/>
</dbReference>
<evidence type="ECO:0000259" key="14">
    <source>
        <dbReference type="PROSITE" id="PS51194"/>
    </source>
</evidence>
<keyword evidence="7" id="KW-0238">DNA-binding</keyword>
<dbReference type="Pfam" id="PF00271">
    <property type="entry name" value="Helicase_C"/>
    <property type="match status" value="1"/>
</dbReference>
<evidence type="ECO:0000256" key="2">
    <source>
        <dbReference type="ARBA" id="ARBA00005446"/>
    </source>
</evidence>
<dbReference type="Gene3D" id="1.10.10.10">
    <property type="entry name" value="Winged helix-like DNA-binding domain superfamily/Winged helix DNA-binding domain"/>
    <property type="match status" value="1"/>
</dbReference>
<dbReference type="InterPro" id="IPR001650">
    <property type="entry name" value="Helicase_C-like"/>
</dbReference>
<comment type="catalytic activity">
    <reaction evidence="10 11">
        <text>Couples ATP hydrolysis with the unwinding of duplex DNA by translocating in the 3'-5' direction.</text>
        <dbReference type="EC" id="5.6.2.4"/>
    </reaction>
</comment>
<dbReference type="Proteomes" id="UP000053989">
    <property type="component" value="Unassembled WGS sequence"/>
</dbReference>
<dbReference type="InterPro" id="IPR032284">
    <property type="entry name" value="RecQ_Zn-bd"/>
</dbReference>
<keyword evidence="16" id="KW-1185">Reference proteome</keyword>
<dbReference type="InParanoid" id="A0A0C3A231"/>
<organism evidence="15 16">
    <name type="scientific">Scleroderma citrinum Foug A</name>
    <dbReference type="NCBI Taxonomy" id="1036808"/>
    <lineage>
        <taxon>Eukaryota</taxon>
        <taxon>Fungi</taxon>
        <taxon>Dikarya</taxon>
        <taxon>Basidiomycota</taxon>
        <taxon>Agaricomycotina</taxon>
        <taxon>Agaricomycetes</taxon>
        <taxon>Agaricomycetidae</taxon>
        <taxon>Boletales</taxon>
        <taxon>Sclerodermatineae</taxon>
        <taxon>Sclerodermataceae</taxon>
        <taxon>Scleroderma</taxon>
    </lineage>
</organism>
<dbReference type="FunCoup" id="A0A0C3A231">
    <property type="interactions" value="211"/>
</dbReference>
<dbReference type="Pfam" id="PF00270">
    <property type="entry name" value="DEAD"/>
    <property type="match status" value="1"/>
</dbReference>
<dbReference type="InterPro" id="IPR011545">
    <property type="entry name" value="DEAD/DEAH_box_helicase_dom"/>
</dbReference>
<evidence type="ECO:0000256" key="1">
    <source>
        <dbReference type="ARBA" id="ARBA00004123"/>
    </source>
</evidence>
<evidence type="ECO:0000256" key="10">
    <source>
        <dbReference type="ARBA" id="ARBA00034617"/>
    </source>
</evidence>
<dbReference type="FunFam" id="3.40.50.300:FF:000340">
    <property type="entry name" value="Bloom syndrome, RecQ helicase"/>
    <property type="match status" value="1"/>
</dbReference>
<comment type="subcellular location">
    <subcellularLocation>
        <location evidence="1 11">Nucleus</location>
    </subcellularLocation>
</comment>
<evidence type="ECO:0000256" key="6">
    <source>
        <dbReference type="ARBA" id="ARBA00022840"/>
    </source>
</evidence>
<keyword evidence="6 11" id="KW-0067">ATP-binding</keyword>
<keyword evidence="9 11" id="KW-0539">Nucleus</keyword>
<dbReference type="GO" id="GO:0000724">
    <property type="term" value="P:double-strand break repair via homologous recombination"/>
    <property type="evidence" value="ECO:0007669"/>
    <property type="project" value="TreeGrafter"/>
</dbReference>
<reference evidence="15 16" key="1">
    <citation type="submission" date="2014-04" db="EMBL/GenBank/DDBJ databases">
        <authorList>
            <consortium name="DOE Joint Genome Institute"/>
            <person name="Kuo A."/>
            <person name="Kohler A."/>
            <person name="Nagy L.G."/>
            <person name="Floudas D."/>
            <person name="Copeland A."/>
            <person name="Barry K.W."/>
            <person name="Cichocki N."/>
            <person name="Veneault-Fourrey C."/>
            <person name="LaButti K."/>
            <person name="Lindquist E.A."/>
            <person name="Lipzen A."/>
            <person name="Lundell T."/>
            <person name="Morin E."/>
            <person name="Murat C."/>
            <person name="Sun H."/>
            <person name="Tunlid A."/>
            <person name="Henrissat B."/>
            <person name="Grigoriev I.V."/>
            <person name="Hibbett D.S."/>
            <person name="Martin F."/>
            <person name="Nordberg H.P."/>
            <person name="Cantor M.N."/>
            <person name="Hua S.X."/>
        </authorList>
    </citation>
    <scope>NUCLEOTIDE SEQUENCE [LARGE SCALE GENOMIC DNA]</scope>
    <source>
        <strain evidence="15 16">Foug A</strain>
    </source>
</reference>
<feature type="compositionally biased region" description="Pro residues" evidence="12">
    <location>
        <begin position="148"/>
        <end position="157"/>
    </location>
</feature>
<evidence type="ECO:0000256" key="4">
    <source>
        <dbReference type="ARBA" id="ARBA00022801"/>
    </source>
</evidence>
<dbReference type="GO" id="GO:0005524">
    <property type="term" value="F:ATP binding"/>
    <property type="evidence" value="ECO:0007669"/>
    <property type="project" value="UniProtKB-KW"/>
</dbReference>
<evidence type="ECO:0000256" key="3">
    <source>
        <dbReference type="ARBA" id="ARBA00022741"/>
    </source>
</evidence>
<keyword evidence="5 11" id="KW-0347">Helicase</keyword>
<evidence type="ECO:0000256" key="8">
    <source>
        <dbReference type="ARBA" id="ARBA00023235"/>
    </source>
</evidence>
<evidence type="ECO:0000256" key="7">
    <source>
        <dbReference type="ARBA" id="ARBA00023125"/>
    </source>
</evidence>
<evidence type="ECO:0000259" key="13">
    <source>
        <dbReference type="PROSITE" id="PS51192"/>
    </source>
</evidence>
<dbReference type="GO" id="GO:0003677">
    <property type="term" value="F:DNA binding"/>
    <property type="evidence" value="ECO:0007669"/>
    <property type="project" value="UniProtKB-KW"/>
</dbReference>
<dbReference type="PANTHER" id="PTHR13710">
    <property type="entry name" value="DNA HELICASE RECQ FAMILY MEMBER"/>
    <property type="match status" value="1"/>
</dbReference>
<keyword evidence="4 11" id="KW-0378">Hydrolase</keyword>
<dbReference type="STRING" id="1036808.A0A0C3A231"/>
<keyword evidence="8" id="KW-0413">Isomerase</keyword>
<sequence>MLCQIMDFIDDRKRGIVEQITLLERNEQDASFTQRKLGIPMSTSRPSHDFRDLTTKPLASLRLLLSRNHNYKGMFTPKLRSHVEHEEEHDLAVLSQIIDYIDDRIYAIGRQITLVEGIEHALVSFTTNQTRRSALPPAFPQTHIDNEPLPPSPPPPLSTENSISSTATIAPSPSTEVSNGPSTSTGTTFITQNSPLITLDDILIDAEASADNLTVHDSDDRLWKTLEADAPDILMDPPVDMTVRGMGSTSTPSVLGRVDHTASSYYPEVISILKGIFKLAHFRKNQLECITATLDGRDVFYLAPTGGGKSLCYQLPALCKTGKTQGTTFVISPLLSLIEDQVSTLRKKGINAFRLINTADADEAYDAMPRLRKGESLPLVYTTPEKLLSSNNVQDIVVQLHKEKQLARFVVDEAHVIGGWRVWRESYASLGILRKQWPDIPIMALTGSANKSAIEDIKESLALRDPVCLKQSFNRSNLYYKVKKKPSQKKELLKEMAGFIQSHHKDDTGIIYCLSREDCEDVARRLREEFDLSARHFHAGMDRDTKRINQEDWSNGRCKIIVATIAFGMGIDKPDVRFVIHATMSKDMDGYYQETGRAGRDGKPSDCILFYAYSDAMKIQNMLKNPHDQNNKPPPDELERQLERLSAVVAYASNESDCRRVTLLRHFDETFDEAECHKHCDNCCKPGTVVHENHTETSQQAIQLLRDMSNVSRERGIPLTLFKDVWRGKKGATVSAFTGLPGYAAATRLDHRMIDRIVTQLLYSNIFATRRTTSGNGFGNNYLEVSDSLPLSQISVYPSDSWAVMLKIVELGECRSLSAIKELTTCRGRLNRHRQHQQRNHGQVARNL</sequence>